<dbReference type="SUPFAM" id="SSF53335">
    <property type="entry name" value="S-adenosyl-L-methionine-dependent methyltransferases"/>
    <property type="match status" value="1"/>
</dbReference>
<dbReference type="Proteomes" id="UP000235036">
    <property type="component" value="Unassembled WGS sequence"/>
</dbReference>
<proteinExistence type="predicted"/>
<name>A0A2N6K8T5_FISMU</name>
<reference evidence="3 4" key="1">
    <citation type="submission" date="2017-08" db="EMBL/GenBank/DDBJ databases">
        <title>Genomes of Fischerella (Mastigocladus) sp. strains.</title>
        <authorList>
            <person name="Miller S.R."/>
        </authorList>
    </citation>
    <scope>NUCLEOTIDE SEQUENCE [LARGE SCALE GENOMIC DNA]</scope>
    <source>
        <strain evidence="3 4">CCMEE 5323</strain>
    </source>
</reference>
<evidence type="ECO:0000313" key="3">
    <source>
        <dbReference type="EMBL" id="PLZ94187.1"/>
    </source>
</evidence>
<keyword evidence="1 3" id="KW-0808">Transferase</keyword>
<dbReference type="GO" id="GO:0032259">
    <property type="term" value="P:methylation"/>
    <property type="evidence" value="ECO:0007669"/>
    <property type="project" value="UniProtKB-KW"/>
</dbReference>
<dbReference type="InterPro" id="IPR029063">
    <property type="entry name" value="SAM-dependent_MTases_sf"/>
</dbReference>
<dbReference type="Gene3D" id="3.40.50.150">
    <property type="entry name" value="Vaccinia Virus protein VP39"/>
    <property type="match status" value="1"/>
</dbReference>
<evidence type="ECO:0000313" key="4">
    <source>
        <dbReference type="Proteomes" id="UP000235036"/>
    </source>
</evidence>
<accession>A0A2N6K8T5</accession>
<dbReference type="InterPro" id="IPR041698">
    <property type="entry name" value="Methyltransf_25"/>
</dbReference>
<dbReference type="AlphaFoldDB" id="A0A2N6K8T5"/>
<feature type="domain" description="Methyltransferase" evidence="2">
    <location>
        <begin position="51"/>
        <end position="144"/>
    </location>
</feature>
<dbReference type="PANTHER" id="PTHR43861">
    <property type="entry name" value="TRANS-ACONITATE 2-METHYLTRANSFERASE-RELATED"/>
    <property type="match status" value="1"/>
</dbReference>
<dbReference type="GO" id="GO:0008168">
    <property type="term" value="F:methyltransferase activity"/>
    <property type="evidence" value="ECO:0007669"/>
    <property type="project" value="UniProtKB-KW"/>
</dbReference>
<organism evidence="3 4">
    <name type="scientific">Fischerella muscicola CCMEE 5323</name>
    <dbReference type="NCBI Taxonomy" id="2019572"/>
    <lineage>
        <taxon>Bacteria</taxon>
        <taxon>Bacillati</taxon>
        <taxon>Cyanobacteriota</taxon>
        <taxon>Cyanophyceae</taxon>
        <taxon>Nostocales</taxon>
        <taxon>Hapalosiphonaceae</taxon>
        <taxon>Fischerella</taxon>
    </lineage>
</organism>
<evidence type="ECO:0000259" key="2">
    <source>
        <dbReference type="Pfam" id="PF13649"/>
    </source>
</evidence>
<keyword evidence="4" id="KW-1185">Reference proteome</keyword>
<gene>
    <name evidence="3" type="ORF">CEN44_01260</name>
</gene>
<dbReference type="Pfam" id="PF13649">
    <property type="entry name" value="Methyltransf_25"/>
    <property type="match status" value="1"/>
</dbReference>
<keyword evidence="3" id="KW-0489">Methyltransferase</keyword>
<evidence type="ECO:0000256" key="1">
    <source>
        <dbReference type="ARBA" id="ARBA00022679"/>
    </source>
</evidence>
<protein>
    <submittedName>
        <fullName evidence="3">Class I SAM-dependent methyltransferase</fullName>
    </submittedName>
</protein>
<sequence>MNQTIDFDTNPTVAAGEYDSMARMALPGYEAMHTMVLACLRSHLPEKANLLIVGAGTGMELVKFAKGNREWQMLGVDPSANMLAVAQEKIQQHNLSEQVKLFQGYTHDLPTTTLYDAATSILVMHFIPDDGGKLAFLQSIAQRLQSSAVLILVDVFGETNTREFEQTVSFVKKYWEEMGIPPQKMAQILERINDGVHLITETRELELLQQAGFNNVMRFYTGLWVGGWVAIKN</sequence>
<dbReference type="RefSeq" id="WP_016869857.1">
    <property type="nucleotide sequence ID" value="NZ_CAWNVR010000337.1"/>
</dbReference>
<comment type="caution">
    <text evidence="3">The sequence shown here is derived from an EMBL/GenBank/DDBJ whole genome shotgun (WGS) entry which is preliminary data.</text>
</comment>
<dbReference type="EMBL" id="NRQW01000028">
    <property type="protein sequence ID" value="PLZ94187.1"/>
    <property type="molecule type" value="Genomic_DNA"/>
</dbReference>